<dbReference type="STRING" id="1458275.AZ34_00400"/>
<evidence type="ECO:0000256" key="1">
    <source>
        <dbReference type="SAM" id="Coils"/>
    </source>
</evidence>
<proteinExistence type="predicted"/>
<sequence>MADPTAQALRVLAEAHLARVLKRIPTDRTERFILFVEIVRTMDYWGTHALTVIGDNEQIAQSFDLMYWGWNRAIAELFDPLEQPGAFLLMESTQQSREYATELMQNLGIVGLLRRLADLGDSGIMKIDREGNEFHFRMDAEAKAQFADSAEMDRFKAAEEHLSPSDSGWSMVSMQDALRYPDMPGNYLAREDTPAKRWLRPDLEELIKPLVKPWDTGRGVMLAYDARIEVDEHYMAAAMDMAGRWREAAGIHPKARLGTITGADIVAIGAALISLHAKHFACVTVGKRLFDRVSLPQSLTIWTSRAELEETISLMSHRTANVVHHAFDVLAMTSEQVKKLADHTTPLIPLLFDLGNGFVLRPVSCITRNPFVAIKTQRQWLDERTEHAVALDREEWMRGQLYRMFGGNRYACFPGSLKLRRAGSLLTDIDAVVYDRLTGDVGLFQLKWQDYSMNDVRQLRSKAANLSAELTDWANKLKSWIEENGVSALDQSLRLKKKRREAAKSIFLFAVSRAVVRTQGYGVKTNAPDLAMAVWPQFARVRAEVGPTERTLKDIHARLIQEYGQVPQIHPMPAVFRIGDATLYVHDFWNRTE</sequence>
<evidence type="ECO:0000313" key="2">
    <source>
        <dbReference type="EMBL" id="EYC52735.1"/>
    </source>
</evidence>
<dbReference type="Proteomes" id="UP000023268">
    <property type="component" value="Unassembled WGS sequence"/>
</dbReference>
<comment type="caution">
    <text evidence="2">The sequence shown here is derived from an EMBL/GenBank/DDBJ whole genome shotgun (WGS) entry which is preliminary data.</text>
</comment>
<reference evidence="2 3" key="1">
    <citation type="submission" date="2014-02" db="EMBL/GenBank/DDBJ databases">
        <title>Draft Genome of Hylemonella gracilis isolated from the Niagara River.</title>
        <authorList>
            <person name="Pawlowski D.R."/>
            <person name="Koudelka G.B."/>
        </authorList>
    </citation>
    <scope>NUCLEOTIDE SEQUENCE [LARGE SCALE GENOMIC DNA]</scope>
    <source>
        <strain evidence="2 3">Niagara R</strain>
    </source>
</reference>
<dbReference type="RefSeq" id="WP_035603545.1">
    <property type="nucleotide sequence ID" value="NZ_JEMG01000001.1"/>
</dbReference>
<dbReference type="eggNOG" id="ENOG502Z9HH">
    <property type="taxonomic scope" value="Bacteria"/>
</dbReference>
<name>A0A016XLF7_9BURK</name>
<evidence type="ECO:0000313" key="3">
    <source>
        <dbReference type="Proteomes" id="UP000023268"/>
    </source>
</evidence>
<keyword evidence="1" id="KW-0175">Coiled coil</keyword>
<dbReference type="EMBL" id="JEMG01000001">
    <property type="protein sequence ID" value="EYC52735.1"/>
    <property type="molecule type" value="Genomic_DNA"/>
</dbReference>
<dbReference type="OrthoDB" id="7068921at2"/>
<accession>A0A016XLF7</accession>
<protein>
    <submittedName>
        <fullName evidence="2">Uncharacterized protein</fullName>
    </submittedName>
</protein>
<gene>
    <name evidence="2" type="ORF">AZ34_00400</name>
</gene>
<organism evidence="2 3">
    <name type="scientific">Hylemonella gracilis str. Niagara R</name>
    <dbReference type="NCBI Taxonomy" id="1458275"/>
    <lineage>
        <taxon>Bacteria</taxon>
        <taxon>Pseudomonadati</taxon>
        <taxon>Pseudomonadota</taxon>
        <taxon>Betaproteobacteria</taxon>
        <taxon>Burkholderiales</taxon>
        <taxon>Comamonadaceae</taxon>
        <taxon>Hylemonella</taxon>
    </lineage>
</organism>
<dbReference type="AlphaFoldDB" id="A0A016XLF7"/>
<feature type="coiled-coil region" evidence="1">
    <location>
        <begin position="456"/>
        <end position="483"/>
    </location>
</feature>